<dbReference type="EMBL" id="JAAIRM010000035">
    <property type="protein sequence ID" value="NSI20571.1"/>
    <property type="molecule type" value="Genomic_DNA"/>
</dbReference>
<evidence type="ECO:0000256" key="1">
    <source>
        <dbReference type="SAM" id="Phobius"/>
    </source>
</evidence>
<evidence type="ECO:0008006" key="4">
    <source>
        <dbReference type="Google" id="ProtNLM"/>
    </source>
</evidence>
<proteinExistence type="predicted"/>
<keyword evidence="1" id="KW-1133">Transmembrane helix</keyword>
<name>A0AAJ3KJW2_MEDGN</name>
<reference evidence="2" key="2">
    <citation type="submission" date="2020-02" db="EMBL/GenBank/DDBJ databases">
        <authorList>
            <person name="Littmann E."/>
            <person name="Sorbara M."/>
        </authorList>
    </citation>
    <scope>NUCLEOTIDE SEQUENCE</scope>
    <source>
        <strain evidence="2">MSK.22.53</strain>
    </source>
</reference>
<reference evidence="2" key="1">
    <citation type="journal article" date="2020" name="Cell Host Microbe">
        <title>Functional and Genomic Variation between Human-Derived Isolates of Lachnospiraceae Reveals Inter- and Intra-Species Diversity.</title>
        <authorList>
            <person name="Sorbara M.T."/>
            <person name="Littmann E.R."/>
            <person name="Fontana E."/>
            <person name="Moody T.U."/>
            <person name="Kohout C.E."/>
            <person name="Gjonbalaj M."/>
            <person name="Eaton V."/>
            <person name="Seok R."/>
            <person name="Leiner I.M."/>
            <person name="Pamer E.G."/>
        </authorList>
    </citation>
    <scope>NUCLEOTIDE SEQUENCE</scope>
    <source>
        <strain evidence="2">MSK.22.53</strain>
    </source>
</reference>
<organism evidence="2 3">
    <name type="scientific">Mediterraneibacter gnavus</name>
    <name type="common">Ruminococcus gnavus</name>
    <dbReference type="NCBI Taxonomy" id="33038"/>
    <lineage>
        <taxon>Bacteria</taxon>
        <taxon>Bacillati</taxon>
        <taxon>Bacillota</taxon>
        <taxon>Clostridia</taxon>
        <taxon>Lachnospirales</taxon>
        <taxon>Lachnospiraceae</taxon>
        <taxon>Mediterraneibacter</taxon>
    </lineage>
</organism>
<feature type="non-terminal residue" evidence="2">
    <location>
        <position position="1"/>
    </location>
</feature>
<dbReference type="InterPro" id="IPR024272">
    <property type="entry name" value="MAFF-rel"/>
</dbReference>
<dbReference type="Proteomes" id="UP001296643">
    <property type="component" value="Unassembled WGS sequence"/>
</dbReference>
<comment type="caution">
    <text evidence="2">The sequence shown here is derived from an EMBL/GenBank/DDBJ whole genome shotgun (WGS) entry which is preliminary data.</text>
</comment>
<keyword evidence="1" id="KW-0812">Transmembrane</keyword>
<sequence length="50" mass="5033">CGAGENPEIISKDYLSLSGAKSQGIKQLMSGGGVILIGTQLIPLLSGLFG</sequence>
<evidence type="ECO:0000313" key="3">
    <source>
        <dbReference type="Proteomes" id="UP001296643"/>
    </source>
</evidence>
<keyword evidence="1" id="KW-0472">Membrane</keyword>
<dbReference type="AlphaFoldDB" id="A0AAJ3KJW2"/>
<gene>
    <name evidence="2" type="ORF">G4958_14745</name>
</gene>
<accession>A0AAJ3KJW2</accession>
<dbReference type="Pfam" id="PF12750">
    <property type="entry name" value="Maff2"/>
    <property type="match status" value="1"/>
</dbReference>
<evidence type="ECO:0000313" key="2">
    <source>
        <dbReference type="EMBL" id="NSI20571.1"/>
    </source>
</evidence>
<feature type="transmembrane region" description="Helical" evidence="1">
    <location>
        <begin position="28"/>
        <end position="49"/>
    </location>
</feature>
<protein>
    <recommendedName>
        <fullName evidence="4">Conjugal transfer protein</fullName>
    </recommendedName>
</protein>